<organism evidence="7 8">
    <name type="scientific">Panurus biarmicus</name>
    <name type="common">Bearded tit</name>
    <dbReference type="NCBI Taxonomy" id="181101"/>
    <lineage>
        <taxon>Eukaryota</taxon>
        <taxon>Metazoa</taxon>
        <taxon>Chordata</taxon>
        <taxon>Craniata</taxon>
        <taxon>Vertebrata</taxon>
        <taxon>Euteleostomi</taxon>
        <taxon>Archelosauria</taxon>
        <taxon>Archosauria</taxon>
        <taxon>Dinosauria</taxon>
        <taxon>Saurischia</taxon>
        <taxon>Theropoda</taxon>
        <taxon>Coelurosauria</taxon>
        <taxon>Aves</taxon>
        <taxon>Neognathae</taxon>
        <taxon>Neoaves</taxon>
        <taxon>Telluraves</taxon>
        <taxon>Australaves</taxon>
        <taxon>Passeriformes</taxon>
        <taxon>Sylvioidea</taxon>
        <taxon>Sylviidae</taxon>
        <taxon>Sylviidae incertae sedis</taxon>
        <taxon>Panurus</taxon>
    </lineage>
</organism>
<evidence type="ECO:0000313" key="7">
    <source>
        <dbReference type="EMBL" id="NWW33352.1"/>
    </source>
</evidence>
<accession>A0A7K6M9Z2</accession>
<comment type="subcellular location">
    <subcellularLocation>
        <location evidence="1">Membrane</location>
    </subcellularLocation>
</comment>
<dbReference type="Pfam" id="PF07686">
    <property type="entry name" value="V-set"/>
    <property type="match status" value="3"/>
</dbReference>
<feature type="transmembrane region" description="Helical" evidence="5">
    <location>
        <begin position="429"/>
        <end position="451"/>
    </location>
</feature>
<dbReference type="InterPro" id="IPR013106">
    <property type="entry name" value="Ig_V-set"/>
</dbReference>
<dbReference type="GO" id="GO:0005886">
    <property type="term" value="C:plasma membrane"/>
    <property type="evidence" value="ECO:0007669"/>
    <property type="project" value="TreeGrafter"/>
</dbReference>
<dbReference type="PANTHER" id="PTHR11860">
    <property type="entry name" value="POLYMERIC-IMMUNOGLOBULIN RECEPTOR"/>
    <property type="match status" value="1"/>
</dbReference>
<evidence type="ECO:0000259" key="6">
    <source>
        <dbReference type="PROSITE" id="PS50835"/>
    </source>
</evidence>
<evidence type="ECO:0000313" key="8">
    <source>
        <dbReference type="Proteomes" id="UP000545574"/>
    </source>
</evidence>
<keyword evidence="8" id="KW-1185">Reference proteome</keyword>
<dbReference type="PROSITE" id="PS50835">
    <property type="entry name" value="IG_LIKE"/>
    <property type="match status" value="1"/>
</dbReference>
<dbReference type="InterPro" id="IPR036179">
    <property type="entry name" value="Ig-like_dom_sf"/>
</dbReference>
<dbReference type="PANTHER" id="PTHR11860:SF49">
    <property type="entry name" value="HIGH AFFINITY IMMUNOGLOBULIN ALPHA AND IMMUNOGLOBULIN MU FC RECEPTOR"/>
    <property type="match status" value="1"/>
</dbReference>
<dbReference type="AlphaFoldDB" id="A0A7K6M9Z2"/>
<keyword evidence="3 5" id="KW-0472">Membrane</keyword>
<feature type="non-terminal residue" evidence="7">
    <location>
        <position position="533"/>
    </location>
</feature>
<name>A0A7K6M9Z2_PANBI</name>
<dbReference type="InterPro" id="IPR003599">
    <property type="entry name" value="Ig_sub"/>
</dbReference>
<dbReference type="InterPro" id="IPR007110">
    <property type="entry name" value="Ig-like_dom"/>
</dbReference>
<evidence type="ECO:0000256" key="5">
    <source>
        <dbReference type="SAM" id="Phobius"/>
    </source>
</evidence>
<evidence type="ECO:0000256" key="2">
    <source>
        <dbReference type="ARBA" id="ARBA00022692"/>
    </source>
</evidence>
<evidence type="ECO:0000256" key="3">
    <source>
        <dbReference type="ARBA" id="ARBA00023136"/>
    </source>
</evidence>
<dbReference type="InterPro" id="IPR050671">
    <property type="entry name" value="CD300_family_receptors"/>
</dbReference>
<dbReference type="EMBL" id="VZRT01000398">
    <property type="protein sequence ID" value="NWW33352.1"/>
    <property type="molecule type" value="Genomic_DNA"/>
</dbReference>
<dbReference type="GO" id="GO:0004888">
    <property type="term" value="F:transmembrane signaling receptor activity"/>
    <property type="evidence" value="ECO:0007669"/>
    <property type="project" value="TreeGrafter"/>
</dbReference>
<dbReference type="SMART" id="SM00406">
    <property type="entry name" value="IGv"/>
    <property type="match status" value="2"/>
</dbReference>
<dbReference type="SMART" id="SM00409">
    <property type="entry name" value="IG"/>
    <property type="match status" value="3"/>
</dbReference>
<keyword evidence="5" id="KW-1133">Transmembrane helix</keyword>
<proteinExistence type="predicted"/>
<feature type="non-terminal residue" evidence="7">
    <location>
        <position position="1"/>
    </location>
</feature>
<dbReference type="Proteomes" id="UP000545574">
    <property type="component" value="Unassembled WGS sequence"/>
</dbReference>
<dbReference type="SUPFAM" id="SSF48726">
    <property type="entry name" value="Immunoglobulin"/>
    <property type="match status" value="3"/>
</dbReference>
<evidence type="ECO:0000256" key="1">
    <source>
        <dbReference type="ARBA" id="ARBA00004370"/>
    </source>
</evidence>
<comment type="caution">
    <text evidence="7">The sequence shown here is derived from an EMBL/GenBank/DDBJ whole genome shotgun (WGS) entry which is preliminary data.</text>
</comment>
<keyword evidence="2 5" id="KW-0812">Transmembrane</keyword>
<feature type="domain" description="Ig-like" evidence="6">
    <location>
        <begin position="1"/>
        <end position="110"/>
    </location>
</feature>
<dbReference type="Gene3D" id="2.60.40.10">
    <property type="entry name" value="Immunoglobulins"/>
    <property type="match status" value="3"/>
</dbReference>
<feature type="region of interest" description="Disordered" evidence="4">
    <location>
        <begin position="460"/>
        <end position="501"/>
    </location>
</feature>
<dbReference type="CDD" id="cd05716">
    <property type="entry name" value="IgV_pIgR_like"/>
    <property type="match status" value="2"/>
</dbReference>
<protein>
    <submittedName>
        <fullName evidence="7">PIGR protein</fullName>
    </submittedName>
</protein>
<evidence type="ECO:0000256" key="4">
    <source>
        <dbReference type="SAM" id="MobiDB-lite"/>
    </source>
</evidence>
<sequence>PVSSSLYGSRFLAGGLGGSITHQCFYSTTPANKHGRKYWCKIAADGLCYTIISSSSFTSSEYRGRVALGDVPQNGTFTVTMTGLRSSDSGTYRCGIGSTNNGLYVSLNLTVLADATVSRPTQLIRGELHGSVTVLCPSGDTQSDQKRFWCKMGRSSCTLIASSDGYVGRRHQGRVVITPQDSSGAFKVLINDLKKEDSGLYLCGTQGLRGQHSPQEVVLQVATAPALPRRPKFLSGTVGGSLSFQCHHDPEGTYEKKYLCRWKGGSCLVLLDHEGFVLEPYRGRLQVASSDPEHGSYTVLLRQLREEDAGWYWCGARSGHAELTAPLKLLIHKGRWWHGLDGAQTLPRPEKQQLCVFLSLDPKDTTMGTVPKGTTMASVTQDTTMGTVPKDTTMGTVTLGTTTGTATLGTSATSLGETFQESSSAEPQLLPVVLPALLLLICITITVLTLAKIKLQKQTGEERSTRGNLEPALGCAGLSPGREEGMEENPSPGEEQEVRMGSGKCRWVFAKSGTAETLITPLLKENKPNLKQG</sequence>
<gene>
    <name evidence="7" type="primary">Pigr_1</name>
    <name evidence="7" type="ORF">PANBIA_R14804</name>
</gene>
<dbReference type="InterPro" id="IPR013783">
    <property type="entry name" value="Ig-like_fold"/>
</dbReference>
<reference evidence="7 8" key="1">
    <citation type="submission" date="2019-09" db="EMBL/GenBank/DDBJ databases">
        <title>Bird 10,000 Genomes (B10K) Project - Family phase.</title>
        <authorList>
            <person name="Zhang G."/>
        </authorList>
    </citation>
    <scope>NUCLEOTIDE SEQUENCE [LARGE SCALE GENOMIC DNA]</scope>
    <source>
        <strain evidence="7">B10K-DU-030-18</strain>
    </source>
</reference>